<dbReference type="SUPFAM" id="SSF53474">
    <property type="entry name" value="alpha/beta-Hydrolases"/>
    <property type="match status" value="1"/>
</dbReference>
<dbReference type="KEGG" id="aplc:110987936"/>
<keyword evidence="3" id="KW-0732">Signal</keyword>
<keyword evidence="4" id="KW-0378">Hydrolase</keyword>
<dbReference type="AlphaFoldDB" id="A0A8B7ZPF9"/>
<keyword evidence="2" id="KW-0645">Protease</keyword>
<dbReference type="OMA" id="MRYFRNA"/>
<evidence type="ECO:0000256" key="5">
    <source>
        <dbReference type="ARBA" id="ARBA00023180"/>
    </source>
</evidence>
<dbReference type="PANTHER" id="PTHR11010">
    <property type="entry name" value="PROTEASE S28 PRO-X CARBOXYPEPTIDASE-RELATED"/>
    <property type="match status" value="1"/>
</dbReference>
<evidence type="ECO:0000313" key="7">
    <source>
        <dbReference type="Proteomes" id="UP000694845"/>
    </source>
</evidence>
<keyword evidence="7" id="KW-1185">Reference proteome</keyword>
<dbReference type="PANTHER" id="PTHR11010:SF11">
    <property type="entry name" value="THYMUS-SPECIFIC SERINE PROTEASE"/>
    <property type="match status" value="1"/>
</dbReference>
<dbReference type="Pfam" id="PF05577">
    <property type="entry name" value="Peptidase_S28"/>
    <property type="match status" value="1"/>
</dbReference>
<name>A0A8B7ZPF9_ACAPL</name>
<reference evidence="8" key="1">
    <citation type="submission" date="2025-08" db="UniProtKB">
        <authorList>
            <consortium name="RefSeq"/>
        </authorList>
    </citation>
    <scope>IDENTIFICATION</scope>
</reference>
<dbReference type="Gene3D" id="1.20.120.980">
    <property type="entry name" value="Serine carboxypeptidase S28, SKS domain"/>
    <property type="match status" value="1"/>
</dbReference>
<dbReference type="InterPro" id="IPR029058">
    <property type="entry name" value="AB_hydrolase_fold"/>
</dbReference>
<dbReference type="GO" id="GO:0005764">
    <property type="term" value="C:lysosome"/>
    <property type="evidence" value="ECO:0007669"/>
    <property type="project" value="TreeGrafter"/>
</dbReference>
<comment type="similarity">
    <text evidence="1">Belongs to the peptidase S28 family.</text>
</comment>
<dbReference type="Gene3D" id="3.40.50.1820">
    <property type="entry name" value="alpha/beta hydrolase"/>
    <property type="match status" value="1"/>
</dbReference>
<evidence type="ECO:0000256" key="1">
    <source>
        <dbReference type="ARBA" id="ARBA00011079"/>
    </source>
</evidence>
<dbReference type="GO" id="GO:0006508">
    <property type="term" value="P:proteolysis"/>
    <property type="evidence" value="ECO:0007669"/>
    <property type="project" value="UniProtKB-KW"/>
</dbReference>
<proteinExistence type="inferred from homology"/>
<feature type="compositionally biased region" description="Polar residues" evidence="6">
    <location>
        <begin position="535"/>
        <end position="560"/>
    </location>
</feature>
<accession>A0A8B7ZPF9</accession>
<dbReference type="Proteomes" id="UP000694845">
    <property type="component" value="Unplaced"/>
</dbReference>
<sequence length="612" mass="68480">MSSAVLLCRFVTMKATVLAVVCVAVCFSIQTGALSPYGLRMSQLHKRRLWNSVDVADLHKYNLDNDPQARHGYLTQPMDHFDPLVNKHFNQLYWIVDKYWKSPSHPVFLYEGEESSLSLDEVANGHHAEMAKAHGALILGLEHRFYGNSTTKEGLLLSELQYLSSQQQLADLSVFRVFAEKMLGMSGDNTWIVFGGSYAGALSAWFRLKYPHLVYGSVASSAPVRAQANFEGYNDVVAASFADPIVFGSTQCVASIKQAFAKVEQMWKAGQLVQIQKDFNTCQDLKEPNDFKTFASNLQGAFMSAAQYNRVEGNSSSIGDLCKKMMVPDPYQALVNIFKSSNCRDVSFKDFLKQLQDTSFDPYSMYRQWFYQTCTQFGYYQTCDKNTTCMFLPQVDLDFYFAWCKGAYNIPAADVEEQVNFTNAYYGADHPRGSRVVFVDGTIDPWHALSVLKDLPEDLKSIFMKGTSHCADMAPYNPDDTPALKAGRLAIEKVVSDWLMQAEMEKKRKGKSHSAEDNYPEPTQERKTEAPPSQCHGQKSTDVRPSTSPRQDSPAQTGRSMSIPEIRLLHGAKTLQGPRSHSGVSFGHGLAMQRRGRHGGADPTLAILERTS</sequence>
<feature type="region of interest" description="Disordered" evidence="6">
    <location>
        <begin position="505"/>
        <end position="612"/>
    </location>
</feature>
<dbReference type="GO" id="GO:0008239">
    <property type="term" value="F:dipeptidyl-peptidase activity"/>
    <property type="evidence" value="ECO:0007669"/>
    <property type="project" value="TreeGrafter"/>
</dbReference>
<evidence type="ECO:0000256" key="3">
    <source>
        <dbReference type="ARBA" id="ARBA00022729"/>
    </source>
</evidence>
<dbReference type="InterPro" id="IPR042269">
    <property type="entry name" value="Ser_carbopepase_S28_SKS"/>
</dbReference>
<dbReference type="GO" id="GO:0070008">
    <property type="term" value="F:serine-type exopeptidase activity"/>
    <property type="evidence" value="ECO:0007669"/>
    <property type="project" value="InterPro"/>
</dbReference>
<organism evidence="7 8">
    <name type="scientific">Acanthaster planci</name>
    <name type="common">Crown-of-thorns starfish</name>
    <dbReference type="NCBI Taxonomy" id="133434"/>
    <lineage>
        <taxon>Eukaryota</taxon>
        <taxon>Metazoa</taxon>
        <taxon>Echinodermata</taxon>
        <taxon>Eleutherozoa</taxon>
        <taxon>Asterozoa</taxon>
        <taxon>Asteroidea</taxon>
        <taxon>Valvatacea</taxon>
        <taxon>Valvatida</taxon>
        <taxon>Acanthasteridae</taxon>
        <taxon>Acanthaster</taxon>
    </lineage>
</organism>
<keyword evidence="5" id="KW-0325">Glycoprotein</keyword>
<evidence type="ECO:0000256" key="2">
    <source>
        <dbReference type="ARBA" id="ARBA00022670"/>
    </source>
</evidence>
<evidence type="ECO:0000256" key="6">
    <source>
        <dbReference type="SAM" id="MobiDB-lite"/>
    </source>
</evidence>
<dbReference type="GO" id="GO:0005768">
    <property type="term" value="C:endosome"/>
    <property type="evidence" value="ECO:0007669"/>
    <property type="project" value="TreeGrafter"/>
</dbReference>
<dbReference type="RefSeq" id="XP_022106790.1">
    <property type="nucleotide sequence ID" value="XM_022251098.1"/>
</dbReference>
<dbReference type="OrthoDB" id="1735038at2759"/>
<dbReference type="InterPro" id="IPR008758">
    <property type="entry name" value="Peptidase_S28"/>
</dbReference>
<evidence type="ECO:0000313" key="8">
    <source>
        <dbReference type="RefSeq" id="XP_022106790.1"/>
    </source>
</evidence>
<gene>
    <name evidence="8" type="primary">LOC110987936</name>
</gene>
<protein>
    <submittedName>
        <fullName evidence="8">Thymus-specific serine protease-like</fullName>
    </submittedName>
</protein>
<evidence type="ECO:0000256" key="4">
    <source>
        <dbReference type="ARBA" id="ARBA00022801"/>
    </source>
</evidence>
<dbReference type="GeneID" id="110987936"/>